<dbReference type="InterPro" id="IPR007404">
    <property type="entry name" value="YdjM-like"/>
</dbReference>
<dbReference type="AlphaFoldDB" id="A0A0H5PXP0"/>
<evidence type="ECO:0000256" key="1">
    <source>
        <dbReference type="SAM" id="Phobius"/>
    </source>
</evidence>
<accession>A0A0H5PXP0</accession>
<evidence type="ECO:0008006" key="3">
    <source>
        <dbReference type="Google" id="ProtNLM"/>
    </source>
</evidence>
<keyword evidence="1" id="KW-0472">Membrane</keyword>
<organism evidence="2">
    <name type="scientific">uncultured prokaryote</name>
    <dbReference type="NCBI Taxonomy" id="198431"/>
    <lineage>
        <taxon>unclassified sequences</taxon>
        <taxon>environmental samples</taxon>
    </lineage>
</organism>
<keyword evidence="2" id="KW-0614">Plasmid</keyword>
<dbReference type="EMBL" id="LN852906">
    <property type="protein sequence ID" value="CRY94333.1"/>
    <property type="molecule type" value="Genomic_DNA"/>
</dbReference>
<protein>
    <recommendedName>
        <fullName evidence="3">Membrane-bound metal-dependent hydrolase</fullName>
    </recommendedName>
</protein>
<feature type="transmembrane region" description="Helical" evidence="1">
    <location>
        <begin position="118"/>
        <end position="135"/>
    </location>
</feature>
<dbReference type="Pfam" id="PF04307">
    <property type="entry name" value="YdjM"/>
    <property type="match status" value="1"/>
</dbReference>
<reference evidence="2" key="1">
    <citation type="submission" date="2015-06" db="EMBL/GenBank/DDBJ databases">
        <authorList>
            <person name="Joergensen T."/>
        </authorList>
    </citation>
    <scope>NUCLEOTIDE SEQUENCE</scope>
    <source>
        <plasmid evidence="2">pRGRH0233</plasmid>
    </source>
</reference>
<geneLocation type="plasmid" evidence="2">
    <name>pRGRH0233</name>
</geneLocation>
<evidence type="ECO:0000313" key="2">
    <source>
        <dbReference type="EMBL" id="CRY94333.1"/>
    </source>
</evidence>
<reference evidence="2" key="2">
    <citation type="submission" date="2015-07" db="EMBL/GenBank/DDBJ databases">
        <title>Plasmids, circular viruses and viroids from rat gut.</title>
        <authorList>
            <person name="Jorgensen T.J."/>
            <person name="Hansen M.A."/>
            <person name="Xu Z."/>
            <person name="Tabak M.A."/>
            <person name="Sorensen S.J."/>
            <person name="Hansen L.H."/>
        </authorList>
    </citation>
    <scope>NUCLEOTIDE SEQUENCE</scope>
    <source>
        <plasmid evidence="2">pRGRH0233</plasmid>
    </source>
</reference>
<sequence>MTWKSHMAIAAAVCLPLNPHALPLALAGSTAPDWIEMIIRIATGKRIKHRGETHYLIIPIIIILIAILIDYKDFLFWFGVGYLTHWFADSVTITGVPVSPLSKNNVTLFGGRIRTGDPIEYILSFGLLFCVLFLLKPNLNFLESDRAFNPYLMDYSRLNEQKIIDNKEFLERRFKFF</sequence>
<keyword evidence="1" id="KW-1133">Transmembrane helix</keyword>
<keyword evidence="1" id="KW-0812">Transmembrane</keyword>
<proteinExistence type="predicted"/>
<name>A0A0H5PXP0_9ZZZZ</name>
<feature type="transmembrane region" description="Helical" evidence="1">
    <location>
        <begin position="51"/>
        <end position="69"/>
    </location>
</feature>